<dbReference type="AlphaFoldDB" id="A0A0E9T640"/>
<organism evidence="1">
    <name type="scientific">Anguilla anguilla</name>
    <name type="common">European freshwater eel</name>
    <name type="synonym">Muraena anguilla</name>
    <dbReference type="NCBI Taxonomy" id="7936"/>
    <lineage>
        <taxon>Eukaryota</taxon>
        <taxon>Metazoa</taxon>
        <taxon>Chordata</taxon>
        <taxon>Craniata</taxon>
        <taxon>Vertebrata</taxon>
        <taxon>Euteleostomi</taxon>
        <taxon>Actinopterygii</taxon>
        <taxon>Neopterygii</taxon>
        <taxon>Teleostei</taxon>
        <taxon>Anguilliformes</taxon>
        <taxon>Anguillidae</taxon>
        <taxon>Anguilla</taxon>
    </lineage>
</organism>
<proteinExistence type="predicted"/>
<sequence length="53" mass="6017">MQVKYLAQGCSSSVLPGNRTKDLQVPRLLYYYIGVRTIPMILTDSDLQNNIKT</sequence>
<name>A0A0E9T640_ANGAN</name>
<dbReference type="EMBL" id="GBXM01059438">
    <property type="protein sequence ID" value="JAH49139.1"/>
    <property type="molecule type" value="Transcribed_RNA"/>
</dbReference>
<reference evidence="1" key="2">
    <citation type="journal article" date="2015" name="Fish Shellfish Immunol.">
        <title>Early steps in the European eel (Anguilla anguilla)-Vibrio vulnificus interaction in the gills: Role of the RtxA13 toxin.</title>
        <authorList>
            <person name="Callol A."/>
            <person name="Pajuelo D."/>
            <person name="Ebbesson L."/>
            <person name="Teles M."/>
            <person name="MacKenzie S."/>
            <person name="Amaro C."/>
        </authorList>
    </citation>
    <scope>NUCLEOTIDE SEQUENCE</scope>
</reference>
<accession>A0A0E9T640</accession>
<evidence type="ECO:0000313" key="1">
    <source>
        <dbReference type="EMBL" id="JAH49139.1"/>
    </source>
</evidence>
<reference evidence="1" key="1">
    <citation type="submission" date="2014-11" db="EMBL/GenBank/DDBJ databases">
        <authorList>
            <person name="Amaro Gonzalez C."/>
        </authorList>
    </citation>
    <scope>NUCLEOTIDE SEQUENCE</scope>
</reference>
<protein>
    <submittedName>
        <fullName evidence="1">Uncharacterized protein</fullName>
    </submittedName>
</protein>